<gene>
    <name evidence="2" type="ORF">UFOVP517_17</name>
</gene>
<dbReference type="EMBL" id="LR796489">
    <property type="protein sequence ID" value="CAB4147211.1"/>
    <property type="molecule type" value="Genomic_DNA"/>
</dbReference>
<proteinExistence type="predicted"/>
<name>A0A6J5MML5_9CAUD</name>
<evidence type="ECO:0000313" key="2">
    <source>
        <dbReference type="EMBL" id="CAB4147211.1"/>
    </source>
</evidence>
<feature type="region of interest" description="Disordered" evidence="1">
    <location>
        <begin position="140"/>
        <end position="159"/>
    </location>
</feature>
<accession>A0A6J5MML5</accession>
<protein>
    <submittedName>
        <fullName evidence="2">Uncharacterized protein</fullName>
    </submittedName>
</protein>
<evidence type="ECO:0000256" key="1">
    <source>
        <dbReference type="SAM" id="MobiDB-lite"/>
    </source>
</evidence>
<sequence>MPVFQLNELGDDFMEVQAGGTTYRLSPLTLGGRSRLQAVVRKLADNPMDLSKEAMRDMPPQVAAEIFNRACQRRAYWPPAIDSEDGVALILRSLELQTAVVGEMLAKFQPELTKDQVAKLVEGMDPTAFATLATFAWTGKRPDDPNFPADQATQSTGTS</sequence>
<reference evidence="2" key="1">
    <citation type="submission" date="2020-04" db="EMBL/GenBank/DDBJ databases">
        <authorList>
            <person name="Chiriac C."/>
            <person name="Salcher M."/>
            <person name="Ghai R."/>
            <person name="Kavagutti S V."/>
        </authorList>
    </citation>
    <scope>NUCLEOTIDE SEQUENCE</scope>
</reference>
<organism evidence="2">
    <name type="scientific">uncultured Caudovirales phage</name>
    <dbReference type="NCBI Taxonomy" id="2100421"/>
    <lineage>
        <taxon>Viruses</taxon>
        <taxon>Duplodnaviria</taxon>
        <taxon>Heunggongvirae</taxon>
        <taxon>Uroviricota</taxon>
        <taxon>Caudoviricetes</taxon>
        <taxon>Peduoviridae</taxon>
        <taxon>Maltschvirus</taxon>
        <taxon>Maltschvirus maltsch</taxon>
    </lineage>
</organism>